<gene>
    <name evidence="3" type="ORF">MBAV_004046</name>
</gene>
<dbReference type="Proteomes" id="UP000033423">
    <property type="component" value="Unassembled WGS sequence"/>
</dbReference>
<sequence length="75" mass="8111">MPEGSNISYENVPTGINILVVEDEIVIARDIESKLKKIGYKVPAIAASGEEAIKLAGEVQPTLILMDIMLEGRTD</sequence>
<dbReference type="EMBL" id="LACI01001736">
    <property type="protein sequence ID" value="KJU83760.1"/>
    <property type="molecule type" value="Genomic_DNA"/>
</dbReference>
<evidence type="ECO:0000256" key="1">
    <source>
        <dbReference type="PROSITE-ProRule" id="PRU00169"/>
    </source>
</evidence>
<evidence type="ECO:0000259" key="2">
    <source>
        <dbReference type="PROSITE" id="PS50110"/>
    </source>
</evidence>
<feature type="domain" description="Response regulatory" evidence="2">
    <location>
        <begin position="17"/>
        <end position="75"/>
    </location>
</feature>
<keyword evidence="4" id="KW-1185">Reference proteome</keyword>
<dbReference type="Gene3D" id="3.40.50.2300">
    <property type="match status" value="1"/>
</dbReference>
<dbReference type="SUPFAM" id="SSF52172">
    <property type="entry name" value="CheY-like"/>
    <property type="match status" value="1"/>
</dbReference>
<dbReference type="Pfam" id="PF00072">
    <property type="entry name" value="Response_reg"/>
    <property type="match status" value="1"/>
</dbReference>
<name>A0A0F3GPA4_9BACT</name>
<dbReference type="InterPro" id="IPR001789">
    <property type="entry name" value="Sig_transdc_resp-reg_receiver"/>
</dbReference>
<dbReference type="AlphaFoldDB" id="A0A0F3GPA4"/>
<reference evidence="3 4" key="1">
    <citation type="submission" date="2015-02" db="EMBL/GenBank/DDBJ databases">
        <title>Single-cell genomics of uncultivated deep-branching MTB reveals a conserved set of magnetosome genes.</title>
        <authorList>
            <person name="Kolinko S."/>
            <person name="Richter M."/>
            <person name="Glockner F.O."/>
            <person name="Brachmann A."/>
            <person name="Schuler D."/>
        </authorList>
    </citation>
    <scope>NUCLEOTIDE SEQUENCE [LARGE SCALE GENOMIC DNA]</scope>
    <source>
        <strain evidence="3">TM-1</strain>
    </source>
</reference>
<feature type="modified residue" description="4-aspartylphosphate" evidence="1">
    <location>
        <position position="67"/>
    </location>
</feature>
<evidence type="ECO:0000313" key="3">
    <source>
        <dbReference type="EMBL" id="KJU83760.1"/>
    </source>
</evidence>
<dbReference type="GO" id="GO:0000160">
    <property type="term" value="P:phosphorelay signal transduction system"/>
    <property type="evidence" value="ECO:0007669"/>
    <property type="project" value="InterPro"/>
</dbReference>
<dbReference type="PROSITE" id="PS50110">
    <property type="entry name" value="RESPONSE_REGULATORY"/>
    <property type="match status" value="1"/>
</dbReference>
<comment type="caution">
    <text evidence="3">The sequence shown here is derived from an EMBL/GenBank/DDBJ whole genome shotgun (WGS) entry which is preliminary data.</text>
</comment>
<organism evidence="3 4">
    <name type="scientific">Candidatus Magnetobacterium bavaricum</name>
    <dbReference type="NCBI Taxonomy" id="29290"/>
    <lineage>
        <taxon>Bacteria</taxon>
        <taxon>Pseudomonadati</taxon>
        <taxon>Nitrospirota</taxon>
        <taxon>Thermodesulfovibrionia</taxon>
        <taxon>Thermodesulfovibrionales</taxon>
        <taxon>Candidatus Magnetobacteriaceae</taxon>
        <taxon>Candidatus Magnetobacterium</taxon>
    </lineage>
</organism>
<feature type="non-terminal residue" evidence="3">
    <location>
        <position position="75"/>
    </location>
</feature>
<keyword evidence="1" id="KW-0597">Phosphoprotein</keyword>
<accession>A0A0F3GPA4</accession>
<dbReference type="InterPro" id="IPR011006">
    <property type="entry name" value="CheY-like_superfamily"/>
</dbReference>
<evidence type="ECO:0000313" key="4">
    <source>
        <dbReference type="Proteomes" id="UP000033423"/>
    </source>
</evidence>
<protein>
    <submittedName>
        <fullName evidence="3">PAS domain S-box protein</fullName>
    </submittedName>
</protein>
<proteinExistence type="predicted"/>